<evidence type="ECO:0008006" key="5">
    <source>
        <dbReference type="Google" id="ProtNLM"/>
    </source>
</evidence>
<accession>A0A1W7D0W1</accession>
<organism evidence="3 4">
    <name type="scientific">Streptomyces marincola</name>
    <dbReference type="NCBI Taxonomy" id="2878388"/>
    <lineage>
        <taxon>Bacteria</taxon>
        <taxon>Bacillati</taxon>
        <taxon>Actinomycetota</taxon>
        <taxon>Actinomycetes</taxon>
        <taxon>Kitasatosporales</taxon>
        <taxon>Streptomycetaceae</taxon>
        <taxon>Streptomyces</taxon>
    </lineage>
</organism>
<evidence type="ECO:0000313" key="4">
    <source>
        <dbReference type="Proteomes" id="UP000194218"/>
    </source>
</evidence>
<proteinExistence type="predicted"/>
<reference evidence="3 4" key="1">
    <citation type="submission" date="2017-05" db="EMBL/GenBank/DDBJ databases">
        <title>Complete genome sequence of Streptomyces sp. SCSIO 03032 revealed the diverse biosynthetic pathways for its bioactive secondary metabolites.</title>
        <authorList>
            <person name="Ma L."/>
            <person name="Zhu Y."/>
            <person name="Zhang W."/>
            <person name="Zhang G."/>
            <person name="Tian X."/>
            <person name="Zhang S."/>
            <person name="Zhang C."/>
        </authorList>
    </citation>
    <scope>NUCLEOTIDE SEQUENCE [LARGE SCALE GENOMIC DNA]</scope>
    <source>
        <strain evidence="3 4">SCSIO 03032</strain>
    </source>
</reference>
<keyword evidence="4" id="KW-1185">Reference proteome</keyword>
<dbReference type="PROSITE" id="PS51257">
    <property type="entry name" value="PROKAR_LIPOPROTEIN"/>
    <property type="match status" value="1"/>
</dbReference>
<dbReference type="InterPro" id="IPR006311">
    <property type="entry name" value="TAT_signal"/>
</dbReference>
<name>A0A1W7D0W1_9ACTN</name>
<gene>
    <name evidence="3" type="ORF">CAG99_18970</name>
</gene>
<protein>
    <recommendedName>
        <fullName evidence="5">WD40-like Beta Propeller Repeat</fullName>
    </recommendedName>
</protein>
<dbReference type="Proteomes" id="UP000194218">
    <property type="component" value="Chromosome"/>
</dbReference>
<evidence type="ECO:0000313" key="3">
    <source>
        <dbReference type="EMBL" id="ARQ70642.1"/>
    </source>
</evidence>
<feature type="compositionally biased region" description="Low complexity" evidence="1">
    <location>
        <begin position="25"/>
        <end position="36"/>
    </location>
</feature>
<evidence type="ECO:0000256" key="2">
    <source>
        <dbReference type="SAM" id="SignalP"/>
    </source>
</evidence>
<evidence type="ECO:0000256" key="1">
    <source>
        <dbReference type="SAM" id="MobiDB-lite"/>
    </source>
</evidence>
<sequence length="379" mass="39811">MTHRRTFLVGVLVAALAAASAGCSGDGNAPSGSGSPSPSPAPPPSAGGYAYVKVEFGQSWTDTQSQLVVMDGGEEIGRSDPLFLAGRPLFTSDGRYAFVLPSLLDEIVVISADTGETRSVPCEGCEARQTECHCQVVAPIGGSRIAWLDGGNRLVVTDLADAAPTPRPTDVTLPEQDGFLDERVVPNLIAGTEGAALAAYPHGSLAGDDLMPAFLVTPDDQPRRLDPRRPDAIEEAAFSPDGTRVALTGNQEYTCTTVTVVDVASGRGGTAPVLAAPGTECEGVDAYIDGMWWDPDGGLHVTYETDEGDTWSEESTAPEEGQRRLHEGRWVDSDVGRATERRQLSAGTATIRGDGTLLVESGGRQTEIDTDVRYLIAAP</sequence>
<feature type="region of interest" description="Disordered" evidence="1">
    <location>
        <begin position="25"/>
        <end position="45"/>
    </location>
</feature>
<dbReference type="SUPFAM" id="SSF75011">
    <property type="entry name" value="3-carboxy-cis,cis-mucoante lactonizing enzyme"/>
    <property type="match status" value="1"/>
</dbReference>
<dbReference type="PROSITE" id="PS51318">
    <property type="entry name" value="TAT"/>
    <property type="match status" value="1"/>
</dbReference>
<dbReference type="EMBL" id="CP021121">
    <property type="protein sequence ID" value="ARQ70642.1"/>
    <property type="molecule type" value="Genomic_DNA"/>
</dbReference>
<feature type="signal peptide" evidence="2">
    <location>
        <begin position="1"/>
        <end position="29"/>
    </location>
</feature>
<feature type="chain" id="PRO_5012461816" description="WD40-like Beta Propeller Repeat" evidence="2">
    <location>
        <begin position="30"/>
        <end position="379"/>
    </location>
</feature>
<dbReference type="KEGG" id="smao:CAG99_18970"/>
<dbReference type="OrthoDB" id="3680186at2"/>
<keyword evidence="2" id="KW-0732">Signal</keyword>
<dbReference type="RefSeq" id="WP_086160492.1">
    <property type="nucleotide sequence ID" value="NZ_CP021121.1"/>
</dbReference>
<dbReference type="AlphaFoldDB" id="A0A1W7D0W1"/>